<dbReference type="CDD" id="cd06225">
    <property type="entry name" value="HAMP"/>
    <property type="match status" value="1"/>
</dbReference>
<evidence type="ECO:0000256" key="6">
    <source>
        <dbReference type="ARBA" id="ARBA00022741"/>
    </source>
</evidence>
<evidence type="ECO:0000256" key="1">
    <source>
        <dbReference type="ARBA" id="ARBA00004651"/>
    </source>
</evidence>
<dbReference type="GO" id="GO:0005524">
    <property type="term" value="F:ATP binding"/>
    <property type="evidence" value="ECO:0007669"/>
    <property type="project" value="UniProtKB-KW"/>
</dbReference>
<keyword evidence="10" id="KW-0902">Two-component regulatory system</keyword>
<dbReference type="Gene3D" id="6.10.340.10">
    <property type="match status" value="1"/>
</dbReference>
<keyword evidence="9 12" id="KW-1133">Transmembrane helix</keyword>
<accession>A0A1R1E658</accession>
<evidence type="ECO:0000256" key="2">
    <source>
        <dbReference type="ARBA" id="ARBA00022475"/>
    </source>
</evidence>
<reference evidence="14 15" key="1">
    <citation type="submission" date="2016-11" db="EMBL/GenBank/DDBJ databases">
        <title>Paenibacillus species isolates.</title>
        <authorList>
            <person name="Beno S.M."/>
        </authorList>
    </citation>
    <scope>NUCLEOTIDE SEQUENCE [LARGE SCALE GENOMIC DNA]</scope>
    <source>
        <strain evidence="14 15">FSL R5-0378</strain>
    </source>
</reference>
<keyword evidence="6" id="KW-0547">Nucleotide-binding</keyword>
<evidence type="ECO:0000256" key="12">
    <source>
        <dbReference type="SAM" id="Phobius"/>
    </source>
</evidence>
<gene>
    <name evidence="14" type="ORF">BK138_32095</name>
</gene>
<evidence type="ECO:0000313" key="15">
    <source>
        <dbReference type="Proteomes" id="UP000187172"/>
    </source>
</evidence>
<evidence type="ECO:0000256" key="10">
    <source>
        <dbReference type="ARBA" id="ARBA00023012"/>
    </source>
</evidence>
<dbReference type="SUPFAM" id="SSF158472">
    <property type="entry name" value="HAMP domain-like"/>
    <property type="match status" value="1"/>
</dbReference>
<organism evidence="14 15">
    <name type="scientific">Paenibacillus rhizosphaerae</name>
    <dbReference type="NCBI Taxonomy" id="297318"/>
    <lineage>
        <taxon>Bacteria</taxon>
        <taxon>Bacillati</taxon>
        <taxon>Bacillota</taxon>
        <taxon>Bacilli</taxon>
        <taxon>Bacillales</taxon>
        <taxon>Paenibacillaceae</taxon>
        <taxon>Paenibacillus</taxon>
    </lineage>
</organism>
<evidence type="ECO:0000256" key="8">
    <source>
        <dbReference type="ARBA" id="ARBA00022840"/>
    </source>
</evidence>
<dbReference type="Proteomes" id="UP000187172">
    <property type="component" value="Unassembled WGS sequence"/>
</dbReference>
<name>A0A1R1E658_9BACL</name>
<feature type="domain" description="HAMP" evidence="13">
    <location>
        <begin position="318"/>
        <end position="370"/>
    </location>
</feature>
<evidence type="ECO:0000256" key="7">
    <source>
        <dbReference type="ARBA" id="ARBA00022777"/>
    </source>
</evidence>
<keyword evidence="5 12" id="KW-0812">Transmembrane</keyword>
<dbReference type="RefSeq" id="WP_076176315.1">
    <property type="nucleotide sequence ID" value="NZ_MRTP01000018.1"/>
</dbReference>
<evidence type="ECO:0000256" key="4">
    <source>
        <dbReference type="ARBA" id="ARBA00022679"/>
    </source>
</evidence>
<keyword evidence="7 14" id="KW-0418">Kinase</keyword>
<dbReference type="Pfam" id="PF02743">
    <property type="entry name" value="dCache_1"/>
    <property type="match status" value="1"/>
</dbReference>
<evidence type="ECO:0000256" key="9">
    <source>
        <dbReference type="ARBA" id="ARBA00022989"/>
    </source>
</evidence>
<dbReference type="STRING" id="297318.BK138_32095"/>
<keyword evidence="11 12" id="KW-0472">Membrane</keyword>
<evidence type="ECO:0000256" key="5">
    <source>
        <dbReference type="ARBA" id="ARBA00022692"/>
    </source>
</evidence>
<dbReference type="AlphaFoldDB" id="A0A1R1E658"/>
<dbReference type="Pfam" id="PF06580">
    <property type="entry name" value="His_kinase"/>
    <property type="match status" value="1"/>
</dbReference>
<dbReference type="SUPFAM" id="SSF55874">
    <property type="entry name" value="ATPase domain of HSP90 chaperone/DNA topoisomerase II/histidine kinase"/>
    <property type="match status" value="1"/>
</dbReference>
<dbReference type="InterPro" id="IPR003594">
    <property type="entry name" value="HATPase_dom"/>
</dbReference>
<dbReference type="SMART" id="SM00387">
    <property type="entry name" value="HATPase_c"/>
    <property type="match status" value="1"/>
</dbReference>
<dbReference type="PANTHER" id="PTHR34220:SF11">
    <property type="entry name" value="SENSOR PROTEIN KINASE HPTS"/>
    <property type="match status" value="1"/>
</dbReference>
<dbReference type="InterPro" id="IPR010559">
    <property type="entry name" value="Sig_transdc_His_kin_internal"/>
</dbReference>
<dbReference type="InterPro" id="IPR050640">
    <property type="entry name" value="Bact_2-comp_sensor_kinase"/>
</dbReference>
<dbReference type="EMBL" id="MRTP01000018">
    <property type="protein sequence ID" value="OMF47280.1"/>
    <property type="molecule type" value="Genomic_DNA"/>
</dbReference>
<dbReference type="InterPro" id="IPR003660">
    <property type="entry name" value="HAMP_dom"/>
</dbReference>
<protein>
    <submittedName>
        <fullName evidence="14">Two-component sensor histidine kinase</fullName>
    </submittedName>
</protein>
<proteinExistence type="predicted"/>
<keyword evidence="3" id="KW-0597">Phosphoprotein</keyword>
<dbReference type="GO" id="GO:0000155">
    <property type="term" value="F:phosphorelay sensor kinase activity"/>
    <property type="evidence" value="ECO:0007669"/>
    <property type="project" value="InterPro"/>
</dbReference>
<dbReference type="InterPro" id="IPR033479">
    <property type="entry name" value="dCache_1"/>
</dbReference>
<dbReference type="InterPro" id="IPR036890">
    <property type="entry name" value="HATPase_C_sf"/>
</dbReference>
<keyword evidence="2" id="KW-1003">Cell membrane</keyword>
<dbReference type="Pfam" id="PF00672">
    <property type="entry name" value="HAMP"/>
    <property type="match status" value="1"/>
</dbReference>
<dbReference type="Pfam" id="PF02518">
    <property type="entry name" value="HATPase_c"/>
    <property type="match status" value="1"/>
</dbReference>
<feature type="transmembrane region" description="Helical" evidence="12">
    <location>
        <begin position="296"/>
        <end position="321"/>
    </location>
</feature>
<dbReference type="GO" id="GO:0005886">
    <property type="term" value="C:plasma membrane"/>
    <property type="evidence" value="ECO:0007669"/>
    <property type="project" value="UniProtKB-SubCell"/>
</dbReference>
<comment type="caution">
    <text evidence="14">The sequence shown here is derived from an EMBL/GenBank/DDBJ whole genome shotgun (WGS) entry which is preliminary data.</text>
</comment>
<comment type="subcellular location">
    <subcellularLocation>
        <location evidence="1">Cell membrane</location>
        <topology evidence="1">Multi-pass membrane protein</topology>
    </subcellularLocation>
</comment>
<evidence type="ECO:0000256" key="11">
    <source>
        <dbReference type="ARBA" id="ARBA00023136"/>
    </source>
</evidence>
<keyword evidence="8" id="KW-0067">ATP-binding</keyword>
<dbReference type="PROSITE" id="PS50885">
    <property type="entry name" value="HAMP"/>
    <property type="match status" value="1"/>
</dbReference>
<keyword evidence="4" id="KW-0808">Transferase</keyword>
<evidence type="ECO:0000256" key="3">
    <source>
        <dbReference type="ARBA" id="ARBA00022553"/>
    </source>
</evidence>
<sequence length="588" mass="66787">MINLRSKSLRNQLKYAFLCVTVLAVLVTGGLSYYISAGVLENKAMRLTQDSVDKSAQILDEKLNKLMLVMMTFMINQSFKDMLESVSAGDYGDYYKYLNSLDNVFSQARIAEPLIQSIYVSTPMGDFYPLSVNRNHNMTFQQTPMYQRVEKEKKNIWVEGHEDTLFTGKQRVISLILQPITDSTVFAVHDVYVIVNIRESGLQRLFASSHQGDSTQFLVNGDGQLVTAHSNKLVHEVVDSGQLREMIVGGNSGYASEKLDGRDYFFNYAAMGLNDWKIVSIQSKASVLEDLSYVKWMMLVIAVGCFLVATLISSFLIRYLLKPLQGLQKVMKRVESNDLTARFEMETGEELAQIGQRFNRMLEQIVSLIGEVKHAEQSKRTAEMKALSAQMDPHFLYNTLNTIYWKLKLNQVKESQHMVVSLSRLFQIGLNKGQEFTTLDKDLQHVEQYLELQKYCYENLFEYEIKVSDPSFREIEVPRVLLQPLVENSILHGFESMESGGRICIEVDKDPELESCLITVRDNGKGMTQEVAEALTLKNSEQGYAVRNLVSRLQLYYGNTAKLAIESELGVGLTVCIWIPCKGGIFDE</sequence>
<dbReference type="Gene3D" id="3.30.565.10">
    <property type="entry name" value="Histidine kinase-like ATPase, C-terminal domain"/>
    <property type="match status" value="1"/>
</dbReference>
<dbReference type="SMART" id="SM00304">
    <property type="entry name" value="HAMP"/>
    <property type="match status" value="1"/>
</dbReference>
<dbReference type="PANTHER" id="PTHR34220">
    <property type="entry name" value="SENSOR HISTIDINE KINASE YPDA"/>
    <property type="match status" value="1"/>
</dbReference>
<evidence type="ECO:0000259" key="13">
    <source>
        <dbReference type="PROSITE" id="PS50885"/>
    </source>
</evidence>
<keyword evidence="15" id="KW-1185">Reference proteome</keyword>
<evidence type="ECO:0000313" key="14">
    <source>
        <dbReference type="EMBL" id="OMF47280.1"/>
    </source>
</evidence>